<reference evidence="6" key="1">
    <citation type="submission" date="2023-07" db="EMBL/GenBank/DDBJ databases">
        <title>Mycolicibacterium sp. nov., a novel bacterial species.</title>
        <authorList>
            <person name="Cao Y."/>
        </authorList>
    </citation>
    <scope>NUCLEOTIDE SEQUENCE</scope>
    <source>
        <strain evidence="6">KC 300</strain>
    </source>
</reference>
<dbReference type="InterPro" id="IPR052021">
    <property type="entry name" value="Type-I_RS_S_subunit"/>
</dbReference>
<dbReference type="InterPro" id="IPR000055">
    <property type="entry name" value="Restrct_endonuc_typeI_TRD"/>
</dbReference>
<evidence type="ECO:0000256" key="1">
    <source>
        <dbReference type="ARBA" id="ARBA00010923"/>
    </source>
</evidence>
<keyword evidence="6" id="KW-0378">Hydrolase</keyword>
<evidence type="ECO:0000256" key="3">
    <source>
        <dbReference type="ARBA" id="ARBA00023125"/>
    </source>
</evidence>
<dbReference type="EMBL" id="JAUMSQ010000051">
    <property type="protein sequence ID" value="MDO3636036.1"/>
    <property type="molecule type" value="Genomic_DNA"/>
</dbReference>
<keyword evidence="3" id="KW-0238">DNA-binding</keyword>
<proteinExistence type="inferred from homology"/>
<accession>A0ABT8UE21</accession>
<comment type="similarity">
    <text evidence="1">Belongs to the type-I restriction system S methylase family.</text>
</comment>
<gene>
    <name evidence="6" type="ORF">Q2100_09800</name>
</gene>
<keyword evidence="6" id="KW-0540">Nuclease</keyword>
<sequence>MTLAELGGQVTSGSRGWAKFYADHGRLFVRITNLQRDNIHLDLTNSRFVDIDSSNAEARRTLLAPGDLLVSITADIGIIGYIDDAVPTPAYINQHIARVRLDPRLTDSRFVAYYLASWEPQRLFVGATDQGAKAGMNLTTVASLKTLVPPLPEQTRIADALADVDEQIATLERLITKKQAVKQGMMQQLLTGRTRLPGFTLSWEDVTLSNLATVDAEVLPASTNSKLLLDYISLENVDRGRLLGSTQVAFRDAPSRARRVVELNDVLFGTVRPNLQSHLLYTGELRRPIASTGFAVIRTNRSGDPAFVFNLLMSHLTTVQIDRIIAGSNYPAVSSGDVRKLEFSVPLIDEQRAIAGVLTDAEAELEILRSRLDKARDVKAGMMQELLTGRTRLPVEVAS</sequence>
<keyword evidence="6" id="KW-0255">Endonuclease</keyword>
<keyword evidence="4" id="KW-0175">Coiled coil</keyword>
<keyword evidence="2" id="KW-0680">Restriction system</keyword>
<evidence type="ECO:0000256" key="4">
    <source>
        <dbReference type="SAM" id="Coils"/>
    </source>
</evidence>
<dbReference type="SUPFAM" id="SSF116734">
    <property type="entry name" value="DNA methylase specificity domain"/>
    <property type="match status" value="2"/>
</dbReference>
<dbReference type="InterPro" id="IPR044946">
    <property type="entry name" value="Restrct_endonuc_typeI_TRD_sf"/>
</dbReference>
<dbReference type="Gene3D" id="3.90.220.20">
    <property type="entry name" value="DNA methylase specificity domains"/>
    <property type="match status" value="2"/>
</dbReference>
<evidence type="ECO:0000313" key="6">
    <source>
        <dbReference type="EMBL" id="MDO3636036.1"/>
    </source>
</evidence>
<comment type="caution">
    <text evidence="6">The sequence shown here is derived from an EMBL/GenBank/DDBJ whole genome shotgun (WGS) entry which is preliminary data.</text>
</comment>
<keyword evidence="7" id="KW-1185">Reference proteome</keyword>
<dbReference type="Proteomes" id="UP001168823">
    <property type="component" value="Unassembled WGS sequence"/>
</dbReference>
<evidence type="ECO:0000259" key="5">
    <source>
        <dbReference type="Pfam" id="PF01420"/>
    </source>
</evidence>
<dbReference type="PANTHER" id="PTHR30408">
    <property type="entry name" value="TYPE-1 RESTRICTION ENZYME ECOKI SPECIFICITY PROTEIN"/>
    <property type="match status" value="1"/>
</dbReference>
<dbReference type="RefSeq" id="WP_302913889.1">
    <property type="nucleotide sequence ID" value="NZ_JAUMSQ010000051.1"/>
</dbReference>
<dbReference type="GO" id="GO:0004519">
    <property type="term" value="F:endonuclease activity"/>
    <property type="evidence" value="ECO:0007669"/>
    <property type="project" value="UniProtKB-KW"/>
</dbReference>
<evidence type="ECO:0000256" key="2">
    <source>
        <dbReference type="ARBA" id="ARBA00022747"/>
    </source>
</evidence>
<organism evidence="6 7">
    <name type="scientific">Mycolicibacterium arseniciresistens</name>
    <dbReference type="NCBI Taxonomy" id="3062257"/>
    <lineage>
        <taxon>Bacteria</taxon>
        <taxon>Bacillati</taxon>
        <taxon>Actinomycetota</taxon>
        <taxon>Actinomycetes</taxon>
        <taxon>Mycobacteriales</taxon>
        <taxon>Mycobacteriaceae</taxon>
        <taxon>Mycolicibacterium</taxon>
    </lineage>
</organism>
<dbReference type="Gene3D" id="1.10.287.1120">
    <property type="entry name" value="Bipartite methylase S protein"/>
    <property type="match status" value="1"/>
</dbReference>
<feature type="domain" description="Type I restriction modification DNA specificity" evidence="5">
    <location>
        <begin position="65"/>
        <end position="175"/>
    </location>
</feature>
<protein>
    <submittedName>
        <fullName evidence="6">Restriction endonuclease subunit S</fullName>
    </submittedName>
</protein>
<evidence type="ECO:0000313" key="7">
    <source>
        <dbReference type="Proteomes" id="UP001168823"/>
    </source>
</evidence>
<dbReference type="Pfam" id="PF01420">
    <property type="entry name" value="Methylase_S"/>
    <property type="match status" value="1"/>
</dbReference>
<dbReference type="PANTHER" id="PTHR30408:SF12">
    <property type="entry name" value="TYPE I RESTRICTION ENZYME MJAVIII SPECIFICITY SUBUNIT"/>
    <property type="match status" value="1"/>
</dbReference>
<feature type="coiled-coil region" evidence="4">
    <location>
        <begin position="358"/>
        <end position="385"/>
    </location>
</feature>
<name>A0ABT8UE21_9MYCO</name>